<dbReference type="Proteomes" id="UP000218439">
    <property type="component" value="Unassembled WGS sequence"/>
</dbReference>
<organism evidence="2 3">
    <name type="scientific">Vandammella animalimorsus</name>
    <dbReference type="NCBI Taxonomy" id="2029117"/>
    <lineage>
        <taxon>Bacteria</taxon>
        <taxon>Pseudomonadati</taxon>
        <taxon>Pseudomonadota</taxon>
        <taxon>Betaproteobacteria</taxon>
        <taxon>Burkholderiales</taxon>
        <taxon>Comamonadaceae</taxon>
        <taxon>Vandammella</taxon>
    </lineage>
</organism>
<proteinExistence type="predicted"/>
<reference evidence="2 3" key="1">
    <citation type="submission" date="2017-08" db="EMBL/GenBank/DDBJ databases">
        <title>WGS of Clinical strains of the CDC Group NO-1 linked to zoonotic infections in humans.</title>
        <authorList>
            <person name="Bernier A.-M."/>
            <person name="Bernard K."/>
        </authorList>
    </citation>
    <scope>NUCLEOTIDE SEQUENCE [LARGE SCALE GENOMIC DNA]</scope>
    <source>
        <strain evidence="2 3">NML120219</strain>
    </source>
</reference>
<dbReference type="AlphaFoldDB" id="A0A2A2AN04"/>
<evidence type="ECO:0000313" key="3">
    <source>
        <dbReference type="Proteomes" id="UP000218439"/>
    </source>
</evidence>
<accession>A0A2A2AN04</accession>
<gene>
    <name evidence="2" type="ORF">CK621_14935</name>
</gene>
<protein>
    <submittedName>
        <fullName evidence="2">Uncharacterized protein</fullName>
    </submittedName>
</protein>
<evidence type="ECO:0000256" key="1">
    <source>
        <dbReference type="SAM" id="MobiDB-lite"/>
    </source>
</evidence>
<sequence length="91" mass="8516">MNEAAWAGVWGRSTDGDGDGAGEGTGPGAGAGPGVGAGAGAGAGAGGVWVVLGDAGVSGGAGCLAHESSWRREMAELTAGSRCGRNVCSVR</sequence>
<evidence type="ECO:0000313" key="2">
    <source>
        <dbReference type="EMBL" id="PAT39092.1"/>
    </source>
</evidence>
<feature type="compositionally biased region" description="Gly residues" evidence="1">
    <location>
        <begin position="19"/>
        <end position="37"/>
    </location>
</feature>
<dbReference type="EMBL" id="NSJE01000057">
    <property type="protein sequence ID" value="PAT39092.1"/>
    <property type="molecule type" value="Genomic_DNA"/>
</dbReference>
<name>A0A2A2AN04_9BURK</name>
<comment type="caution">
    <text evidence="2">The sequence shown here is derived from an EMBL/GenBank/DDBJ whole genome shotgun (WGS) entry which is preliminary data.</text>
</comment>
<feature type="region of interest" description="Disordered" evidence="1">
    <location>
        <begin position="1"/>
        <end position="37"/>
    </location>
</feature>